<proteinExistence type="predicted"/>
<gene>
    <name evidence="2" type="ORF">QQF64_035893</name>
</gene>
<evidence type="ECO:0000313" key="2">
    <source>
        <dbReference type="EMBL" id="KAL1276270.1"/>
    </source>
</evidence>
<comment type="caution">
    <text evidence="2">The sequence shown here is derived from an EMBL/GenBank/DDBJ whole genome shotgun (WGS) entry which is preliminary data.</text>
</comment>
<protein>
    <recommendedName>
        <fullName evidence="4">BED-type domain-containing protein</fullName>
    </recommendedName>
</protein>
<evidence type="ECO:0000256" key="1">
    <source>
        <dbReference type="SAM" id="MobiDB-lite"/>
    </source>
</evidence>
<dbReference type="Proteomes" id="UP001558613">
    <property type="component" value="Unassembled WGS sequence"/>
</dbReference>
<sequence>MSVLGENDAALVKQLDAGLKCSWNWSWLKLEGKVSVKGQEVSFYLGDVFNKVNRQGFARCVLCHKYINYANKGSHALQAHCQTEIHKKKVEMIASTHSVASTVLPASSSRNPVSQSQASQGPETIRQQCQGKIPVPVKNRIANSESSCPDLFLPTGSPYLAPCLLQSPRSSKHLSLVCLALSICLDSLLCLLLQYSVS</sequence>
<accession>A0ABR3NH15</accession>
<evidence type="ECO:0000313" key="3">
    <source>
        <dbReference type="Proteomes" id="UP001558613"/>
    </source>
</evidence>
<feature type="region of interest" description="Disordered" evidence="1">
    <location>
        <begin position="105"/>
        <end position="125"/>
    </location>
</feature>
<dbReference type="EMBL" id="JAYMGO010000004">
    <property type="protein sequence ID" value="KAL1276270.1"/>
    <property type="molecule type" value="Genomic_DNA"/>
</dbReference>
<keyword evidence="3" id="KW-1185">Reference proteome</keyword>
<name>A0ABR3NH15_9TELE</name>
<reference evidence="2 3" key="1">
    <citation type="submission" date="2023-09" db="EMBL/GenBank/DDBJ databases">
        <authorList>
            <person name="Wang M."/>
        </authorList>
    </citation>
    <scope>NUCLEOTIDE SEQUENCE [LARGE SCALE GENOMIC DNA]</scope>
    <source>
        <strain evidence="2">GT-2023</strain>
        <tissue evidence="2">Liver</tissue>
    </source>
</reference>
<organism evidence="2 3">
    <name type="scientific">Cirrhinus molitorella</name>
    <name type="common">mud carp</name>
    <dbReference type="NCBI Taxonomy" id="172907"/>
    <lineage>
        <taxon>Eukaryota</taxon>
        <taxon>Metazoa</taxon>
        <taxon>Chordata</taxon>
        <taxon>Craniata</taxon>
        <taxon>Vertebrata</taxon>
        <taxon>Euteleostomi</taxon>
        <taxon>Actinopterygii</taxon>
        <taxon>Neopterygii</taxon>
        <taxon>Teleostei</taxon>
        <taxon>Ostariophysi</taxon>
        <taxon>Cypriniformes</taxon>
        <taxon>Cyprinidae</taxon>
        <taxon>Labeoninae</taxon>
        <taxon>Labeonini</taxon>
        <taxon>Cirrhinus</taxon>
    </lineage>
</organism>
<evidence type="ECO:0008006" key="4">
    <source>
        <dbReference type="Google" id="ProtNLM"/>
    </source>
</evidence>